<feature type="region of interest" description="Disordered" evidence="1">
    <location>
        <begin position="1"/>
        <end position="92"/>
    </location>
</feature>
<evidence type="ECO:0000313" key="3">
    <source>
        <dbReference type="Proteomes" id="UP000266841"/>
    </source>
</evidence>
<proteinExistence type="predicted"/>
<feature type="compositionally biased region" description="Basic and acidic residues" evidence="1">
    <location>
        <begin position="33"/>
        <end position="49"/>
    </location>
</feature>
<comment type="caution">
    <text evidence="2">The sequence shown here is derived from an EMBL/GenBank/DDBJ whole genome shotgun (WGS) entry which is preliminary data.</text>
</comment>
<reference evidence="2 3" key="1">
    <citation type="journal article" date="2012" name="Genome Biol.">
        <title>Genome and low-iron response of an oceanic diatom adapted to chronic iron limitation.</title>
        <authorList>
            <person name="Lommer M."/>
            <person name="Specht M."/>
            <person name="Roy A.S."/>
            <person name="Kraemer L."/>
            <person name="Andreson R."/>
            <person name="Gutowska M.A."/>
            <person name="Wolf J."/>
            <person name="Bergner S.V."/>
            <person name="Schilhabel M.B."/>
            <person name="Klostermeier U.C."/>
            <person name="Beiko R.G."/>
            <person name="Rosenstiel P."/>
            <person name="Hippler M."/>
            <person name="Laroche J."/>
        </authorList>
    </citation>
    <scope>NUCLEOTIDE SEQUENCE [LARGE SCALE GENOMIC DNA]</scope>
    <source>
        <strain evidence="2 3">CCMP1005</strain>
    </source>
</reference>
<accession>K0RVM4</accession>
<evidence type="ECO:0000313" key="2">
    <source>
        <dbReference type="EMBL" id="EJK56499.1"/>
    </source>
</evidence>
<sequence length="92" mass="10221">LALASSAPSLRPLLPFPSPVPPVPLPPPPPHPLHAERARHHHDEAEHLGPRLVTAQVPAHEDRERRLLDAVEDPERGEGARQVEGEEEYPER</sequence>
<dbReference type="AlphaFoldDB" id="K0RVM4"/>
<organism evidence="2 3">
    <name type="scientific">Thalassiosira oceanica</name>
    <name type="common">Marine diatom</name>
    <dbReference type="NCBI Taxonomy" id="159749"/>
    <lineage>
        <taxon>Eukaryota</taxon>
        <taxon>Sar</taxon>
        <taxon>Stramenopiles</taxon>
        <taxon>Ochrophyta</taxon>
        <taxon>Bacillariophyta</taxon>
        <taxon>Coscinodiscophyceae</taxon>
        <taxon>Thalassiosirophycidae</taxon>
        <taxon>Thalassiosirales</taxon>
        <taxon>Thalassiosiraceae</taxon>
        <taxon>Thalassiosira</taxon>
    </lineage>
</organism>
<dbReference type="Proteomes" id="UP000266841">
    <property type="component" value="Unassembled WGS sequence"/>
</dbReference>
<feature type="compositionally biased region" description="Low complexity" evidence="1">
    <location>
        <begin position="1"/>
        <end position="13"/>
    </location>
</feature>
<evidence type="ECO:0000256" key="1">
    <source>
        <dbReference type="SAM" id="MobiDB-lite"/>
    </source>
</evidence>
<keyword evidence="3" id="KW-1185">Reference proteome</keyword>
<feature type="non-terminal residue" evidence="2">
    <location>
        <position position="1"/>
    </location>
</feature>
<feature type="compositionally biased region" description="Pro residues" evidence="1">
    <location>
        <begin position="14"/>
        <end position="32"/>
    </location>
</feature>
<dbReference type="EMBL" id="AGNL01031252">
    <property type="protein sequence ID" value="EJK56499.1"/>
    <property type="molecule type" value="Genomic_DNA"/>
</dbReference>
<gene>
    <name evidence="2" type="ORF">THAOC_23602</name>
</gene>
<name>K0RVM4_THAOC</name>
<protein>
    <submittedName>
        <fullName evidence="2">Uncharacterized protein</fullName>
    </submittedName>
</protein>
<feature type="compositionally biased region" description="Basic and acidic residues" evidence="1">
    <location>
        <begin position="59"/>
        <end position="84"/>
    </location>
</feature>